<dbReference type="SUPFAM" id="SSF50939">
    <property type="entry name" value="Sialidases"/>
    <property type="match status" value="1"/>
</dbReference>
<keyword evidence="2" id="KW-1185">Reference proteome</keyword>
<organism evidence="1 2">
    <name type="scientific">Shewanella algidipiscicola</name>
    <dbReference type="NCBI Taxonomy" id="614070"/>
    <lineage>
        <taxon>Bacteria</taxon>
        <taxon>Pseudomonadati</taxon>
        <taxon>Pseudomonadota</taxon>
        <taxon>Gammaproteobacteria</taxon>
        <taxon>Alteromonadales</taxon>
        <taxon>Shewanellaceae</taxon>
        <taxon>Shewanella</taxon>
    </lineage>
</organism>
<comment type="caution">
    <text evidence="1">The sequence shown here is derived from an EMBL/GenBank/DDBJ whole genome shotgun (WGS) entry which is preliminary data.</text>
</comment>
<dbReference type="Gene3D" id="2.120.10.10">
    <property type="match status" value="1"/>
</dbReference>
<reference evidence="1 2" key="1">
    <citation type="submission" date="2021-05" db="EMBL/GenBank/DDBJ databases">
        <title>Molecular characterization for Shewanella algae harboring chromosomal blaOXA-55-like strains isolated from clinical and environment sample.</title>
        <authorList>
            <person name="Ohama Y."/>
            <person name="Aoki K."/>
            <person name="Harada S."/>
            <person name="Moriya K."/>
            <person name="Ishii Y."/>
            <person name="Tateda K."/>
        </authorList>
    </citation>
    <scope>NUCLEOTIDE SEQUENCE [LARGE SCALE GENOMIC DNA]</scope>
    <source>
        <strain evidence="1 2">LMG 23746</strain>
    </source>
</reference>
<proteinExistence type="predicted"/>
<evidence type="ECO:0008006" key="3">
    <source>
        <dbReference type="Google" id="ProtNLM"/>
    </source>
</evidence>
<dbReference type="InterPro" id="IPR036278">
    <property type="entry name" value="Sialidase_sf"/>
</dbReference>
<accession>A0ABQ4P5T9</accession>
<evidence type="ECO:0000313" key="1">
    <source>
        <dbReference type="EMBL" id="GIU42904.1"/>
    </source>
</evidence>
<dbReference type="RefSeq" id="WP_249038076.1">
    <property type="nucleotide sequence ID" value="NZ_BPFB01000004.1"/>
</dbReference>
<gene>
    <name evidence="1" type="ORF">TUM4630_04980</name>
</gene>
<sequence length="335" mass="37804">MVALIAQFTLNGGRDKGNEGYVMAMRLNWVNKIWDKGAHNAFSDLTLFKQRLYCAFREGSAHVSPDGMIRVLASSDAGVTWHLVATLTHSDADLRDAKLVVFEGQLYLFSGATFAKGRSPRIQSYYWYSHDGCTWSKPVAVGAQDEWLWRVTAHQHRLLGVAYYADEHDGYVRLYQAQLAEDALLDWQPIVSHLNRAGYVNEAGLSIDEQGVAYCLLRRDPLWQTDERALLGQSTAPYTHWQWRVLDKRIGGPVSFIYRQRLYAIVRLYDKIVRTSLVEIKLDTGTVVECLRFPSGGDTSYAGIVQQGDELLVSYYSSHEGKCALYFANVTLSAS</sequence>
<protein>
    <recommendedName>
        <fullName evidence="3">Exo-alpha-sialidase</fullName>
    </recommendedName>
</protein>
<evidence type="ECO:0000313" key="2">
    <source>
        <dbReference type="Proteomes" id="UP000761574"/>
    </source>
</evidence>
<dbReference type="EMBL" id="BPFB01000004">
    <property type="protein sequence ID" value="GIU42904.1"/>
    <property type="molecule type" value="Genomic_DNA"/>
</dbReference>
<dbReference type="CDD" id="cd15482">
    <property type="entry name" value="Sialidase_non-viral"/>
    <property type="match status" value="1"/>
</dbReference>
<name>A0ABQ4P5T9_9GAMM</name>
<dbReference type="Proteomes" id="UP000761574">
    <property type="component" value="Unassembled WGS sequence"/>
</dbReference>